<dbReference type="OrthoDB" id="1847170at2759"/>
<evidence type="ECO:0000313" key="2">
    <source>
        <dbReference type="Proteomes" id="UP000593579"/>
    </source>
</evidence>
<comment type="caution">
    <text evidence="1">The sequence shown here is derived from an EMBL/GenBank/DDBJ whole genome shotgun (WGS) entry which is preliminary data.</text>
</comment>
<keyword evidence="2" id="KW-1185">Reference proteome</keyword>
<accession>A0A7J9CSD8</accession>
<dbReference type="Proteomes" id="UP000593579">
    <property type="component" value="Unassembled WGS sequence"/>
</dbReference>
<sequence>MEPSFNHIIISSGEPRKPANNITYMDVSLNKAAAVGKIEEFNNYRRPELESLKTRNRDNAPC</sequence>
<dbReference type="AlphaFoldDB" id="A0A7J9CSD8"/>
<proteinExistence type="predicted"/>
<dbReference type="EMBL" id="JABEZY010000012">
    <property type="protein sequence ID" value="MBA0751155.1"/>
    <property type="molecule type" value="Genomic_DNA"/>
</dbReference>
<protein>
    <submittedName>
        <fullName evidence="1">Uncharacterized protein</fullName>
    </submittedName>
</protein>
<evidence type="ECO:0000313" key="1">
    <source>
        <dbReference type="EMBL" id="MBA0751155.1"/>
    </source>
</evidence>
<organism evidence="1 2">
    <name type="scientific">Gossypium gossypioides</name>
    <name type="common">Mexican cotton</name>
    <name type="synonym">Selera gossypioides</name>
    <dbReference type="NCBI Taxonomy" id="34282"/>
    <lineage>
        <taxon>Eukaryota</taxon>
        <taxon>Viridiplantae</taxon>
        <taxon>Streptophyta</taxon>
        <taxon>Embryophyta</taxon>
        <taxon>Tracheophyta</taxon>
        <taxon>Spermatophyta</taxon>
        <taxon>Magnoliopsida</taxon>
        <taxon>eudicotyledons</taxon>
        <taxon>Gunneridae</taxon>
        <taxon>Pentapetalae</taxon>
        <taxon>rosids</taxon>
        <taxon>malvids</taxon>
        <taxon>Malvales</taxon>
        <taxon>Malvaceae</taxon>
        <taxon>Malvoideae</taxon>
        <taxon>Gossypium</taxon>
    </lineage>
</organism>
<reference evidence="1 2" key="1">
    <citation type="journal article" date="2019" name="Genome Biol. Evol.">
        <title>Insights into the evolution of the New World diploid cottons (Gossypium, subgenus Houzingenia) based on genome sequencing.</title>
        <authorList>
            <person name="Grover C.E."/>
            <person name="Arick M.A. 2nd"/>
            <person name="Thrash A."/>
            <person name="Conover J.L."/>
            <person name="Sanders W.S."/>
            <person name="Peterson D.G."/>
            <person name="Frelichowski J.E."/>
            <person name="Scheffler J.A."/>
            <person name="Scheffler B.E."/>
            <person name="Wendel J.F."/>
        </authorList>
    </citation>
    <scope>NUCLEOTIDE SEQUENCE [LARGE SCALE GENOMIC DNA]</scope>
    <source>
        <strain evidence="1">5</strain>
        <tissue evidence="1">Leaf</tissue>
    </source>
</reference>
<gene>
    <name evidence="1" type="ORF">Gogos_002516</name>
</gene>
<name>A0A7J9CSD8_GOSGO</name>